<geneLocation type="plasmid" evidence="2">
    <name>pH8NP2</name>
</geneLocation>
<reference evidence="2" key="1">
    <citation type="submission" date="2018-01" db="EMBL/GenBank/DDBJ databases">
        <title>Plasmids of psychrophilic Polaromonas spp. isolated from Arctic and Antarctic glaciers.</title>
        <authorList>
            <person name="Dziewit L."/>
            <person name="Ciok A."/>
        </authorList>
    </citation>
    <scope>NUCLEOTIDE SEQUENCE</scope>
    <source>
        <plasmid evidence="2">pH8NP2</plasmid>
    </source>
</reference>
<keyword evidence="2" id="KW-0614">Plasmid</keyword>
<evidence type="ECO:0000259" key="1">
    <source>
        <dbReference type="Pfam" id="PF16289"/>
    </source>
</evidence>
<gene>
    <name evidence="2" type="ORF">pH8NP2_p024</name>
</gene>
<dbReference type="RefSeq" id="WP_181375944.1">
    <property type="nucleotide sequence ID" value="NZ_MG869622.1"/>
</dbReference>
<dbReference type="InterPro" id="IPR032557">
    <property type="entry name" value="DUF4935"/>
</dbReference>
<proteinExistence type="predicted"/>
<dbReference type="Pfam" id="PF16289">
    <property type="entry name" value="PIN_12"/>
    <property type="match status" value="1"/>
</dbReference>
<protein>
    <recommendedName>
        <fullName evidence="1">DUF4935 domain-containing protein</fullName>
    </recommendedName>
</protein>
<feature type="domain" description="DUF4935" evidence="1">
    <location>
        <begin position="4"/>
        <end position="183"/>
    </location>
</feature>
<evidence type="ECO:0000313" key="2">
    <source>
        <dbReference type="EMBL" id="AWD72298.1"/>
    </source>
</evidence>
<dbReference type="EMBL" id="MG869622">
    <property type="protein sequence ID" value="AWD72298.1"/>
    <property type="molecule type" value="Genomic_DNA"/>
</dbReference>
<organism evidence="2">
    <name type="scientific">Polaromonas sp. H8N</name>
    <dbReference type="NCBI Taxonomy" id="1840297"/>
    <lineage>
        <taxon>Bacteria</taxon>
        <taxon>Pseudomonadati</taxon>
        <taxon>Pseudomonadota</taxon>
        <taxon>Betaproteobacteria</taxon>
        <taxon>Burkholderiales</taxon>
        <taxon>Comamonadaceae</taxon>
        <taxon>Polaromonas</taxon>
    </lineage>
</organism>
<dbReference type="AlphaFoldDB" id="A0A2S1FIF6"/>
<name>A0A2S1FIF6_9BURK</name>
<accession>A0A2S1FIF6</accession>
<sequence length="349" mass="39863">MFNVLIDTCVWLDLADKPQQTPLMEVLDGLLSYGGVNLLFPQIVKDEFAKNRTKIAEKSTKGLSTHFNLVKEAIRRSDATKRKKDRMLADLSDVDHRLPQVGGQAKVTLDRIQKIMDAFPTISTTDLVKIKAADRALARKGPCHRENKNSMADALIIETYFETVKAGAPRDRFAFVTHNKSDFSIVAGDEKLPHADIASGFSKIKSMYFTNLSACLHKVNPEFVSEILYMESYEEPQRNLSEMLDAVDRLTTEVWHNRNMNTQWSIDHGKHWIVTRAEWETGTAKDRQYNQTHTIDTIWKGALKSRVKARKKLGEGNYGPYDDFEWGMVNGKLSALRWAFGEDWDELYT</sequence>